<evidence type="ECO:0000256" key="4">
    <source>
        <dbReference type="SAM" id="SignalP"/>
    </source>
</evidence>
<dbReference type="eggNOG" id="ENOG502RBJI">
    <property type="taxonomic scope" value="Eukaryota"/>
</dbReference>
<evidence type="ECO:0000256" key="1">
    <source>
        <dbReference type="SAM" id="Coils"/>
    </source>
</evidence>
<dbReference type="VEuPathDB" id="FungiDB:KRP22_2098"/>
<proteinExistence type="predicted"/>
<dbReference type="OMA" id="LWTMKLS"/>
<feature type="compositionally biased region" description="Basic and acidic residues" evidence="2">
    <location>
        <begin position="260"/>
        <end position="271"/>
    </location>
</feature>
<name>H3H1X1_PHYRM</name>
<evidence type="ECO:0000313" key="6">
    <source>
        <dbReference type="Proteomes" id="UP000005238"/>
    </source>
</evidence>
<dbReference type="HOGENOM" id="CLU_722562_0_0_1"/>
<keyword evidence="6" id="KW-1185">Reference proteome</keyword>
<reference evidence="5" key="2">
    <citation type="submission" date="2015-06" db="UniProtKB">
        <authorList>
            <consortium name="EnsemblProtists"/>
        </authorList>
    </citation>
    <scope>IDENTIFICATION</scope>
    <source>
        <strain evidence="5">Pr102</strain>
    </source>
</reference>
<evidence type="ECO:0000313" key="5">
    <source>
        <dbReference type="EnsemblProtists" id="Phyra84314"/>
    </source>
</evidence>
<reference evidence="6" key="1">
    <citation type="journal article" date="2006" name="Science">
        <title>Phytophthora genome sequences uncover evolutionary origins and mechanisms of pathogenesis.</title>
        <authorList>
            <person name="Tyler B.M."/>
            <person name="Tripathy S."/>
            <person name="Zhang X."/>
            <person name="Dehal P."/>
            <person name="Jiang R.H."/>
            <person name="Aerts A."/>
            <person name="Arredondo F.D."/>
            <person name="Baxter L."/>
            <person name="Bensasson D."/>
            <person name="Beynon J.L."/>
            <person name="Chapman J."/>
            <person name="Damasceno C.M."/>
            <person name="Dorrance A.E."/>
            <person name="Dou D."/>
            <person name="Dickerman A.W."/>
            <person name="Dubchak I.L."/>
            <person name="Garbelotto M."/>
            <person name="Gijzen M."/>
            <person name="Gordon S.G."/>
            <person name="Govers F."/>
            <person name="Grunwald N.J."/>
            <person name="Huang W."/>
            <person name="Ivors K.L."/>
            <person name="Jones R.W."/>
            <person name="Kamoun S."/>
            <person name="Krampis K."/>
            <person name="Lamour K.H."/>
            <person name="Lee M.K."/>
            <person name="McDonald W.H."/>
            <person name="Medina M."/>
            <person name="Meijer H.J."/>
            <person name="Nordberg E.K."/>
            <person name="Maclean D.J."/>
            <person name="Ospina-Giraldo M.D."/>
            <person name="Morris P.F."/>
            <person name="Phuntumart V."/>
            <person name="Putnam N.H."/>
            <person name="Rash S."/>
            <person name="Rose J.K."/>
            <person name="Sakihama Y."/>
            <person name="Salamov A.A."/>
            <person name="Savidor A."/>
            <person name="Scheuring C.F."/>
            <person name="Smith B.M."/>
            <person name="Sobral B.W."/>
            <person name="Terry A."/>
            <person name="Torto-Alalibo T.A."/>
            <person name="Win J."/>
            <person name="Xu Z."/>
            <person name="Zhang H."/>
            <person name="Grigoriev I.V."/>
            <person name="Rokhsar D.S."/>
            <person name="Boore J.L."/>
        </authorList>
    </citation>
    <scope>NUCLEOTIDE SEQUENCE [LARGE SCALE GENOMIC DNA]</scope>
    <source>
        <strain evidence="6">Pr102</strain>
    </source>
</reference>
<keyword evidence="3" id="KW-1133">Transmembrane helix</keyword>
<feature type="transmembrane region" description="Helical" evidence="3">
    <location>
        <begin position="332"/>
        <end position="353"/>
    </location>
</feature>
<evidence type="ECO:0000256" key="3">
    <source>
        <dbReference type="SAM" id="Phobius"/>
    </source>
</evidence>
<dbReference type="EMBL" id="DS566106">
    <property type="status" value="NOT_ANNOTATED_CDS"/>
    <property type="molecule type" value="Genomic_DNA"/>
</dbReference>
<evidence type="ECO:0000256" key="2">
    <source>
        <dbReference type="SAM" id="MobiDB-lite"/>
    </source>
</evidence>
<sequence length="383" mass="42336">MMRIVFSFLLLATQALAIELDVNDVATTSRSGSLDDVETFIQQEAQVLNTLIELDNQLNNLLDQVSSASGSTELDVVVGQPDTAKRGSDRWIHDEIVVVVPPGAHLSDEQKETIKQEIEAEVADTLDAMIVVGPPEEEVMHEGSQVLDRVTRLFEEEAQAEKDLEQMKGELRAALDNLSASGDTEIDVVTTESDGGKDIVTDEVVVVIPGSGPRLTEQEKEKLEEEIVEETADALGAAIMDEFLDDVEDVPSDSETVTRLQDDPRLEESSPRENTFSSPEKAVQVVGAESEPKPAFRSAVAAAIAQPGFEHPIFVPHHWQMPPDEQLWTMKLSMLTSISCMTLLLIVGVWTGVRRSRRHTVMDDSHFRWAEAVEYMDAFPYDP</sequence>
<keyword evidence="1" id="KW-0175">Coiled coil</keyword>
<dbReference type="VEuPathDB" id="FungiDB:KRP23_4679"/>
<organism evidence="5 6">
    <name type="scientific">Phytophthora ramorum</name>
    <name type="common">Sudden oak death agent</name>
    <dbReference type="NCBI Taxonomy" id="164328"/>
    <lineage>
        <taxon>Eukaryota</taxon>
        <taxon>Sar</taxon>
        <taxon>Stramenopiles</taxon>
        <taxon>Oomycota</taxon>
        <taxon>Peronosporomycetes</taxon>
        <taxon>Peronosporales</taxon>
        <taxon>Peronosporaceae</taxon>
        <taxon>Phytophthora</taxon>
    </lineage>
</organism>
<feature type="signal peptide" evidence="4">
    <location>
        <begin position="1"/>
        <end position="17"/>
    </location>
</feature>
<evidence type="ECO:0008006" key="7">
    <source>
        <dbReference type="Google" id="ProtNLM"/>
    </source>
</evidence>
<keyword evidence="3" id="KW-0812">Transmembrane</keyword>
<accession>H3H1X1</accession>
<keyword evidence="4" id="KW-0732">Signal</keyword>
<dbReference type="Proteomes" id="UP000005238">
    <property type="component" value="Unassembled WGS sequence"/>
</dbReference>
<keyword evidence="3" id="KW-0472">Membrane</keyword>
<feature type="region of interest" description="Disordered" evidence="2">
    <location>
        <begin position="247"/>
        <end position="280"/>
    </location>
</feature>
<dbReference type="InParanoid" id="H3H1X1"/>
<protein>
    <recommendedName>
        <fullName evidence="7">RxLR effector protein</fullName>
    </recommendedName>
</protein>
<dbReference type="EnsemblProtists" id="Phyra84314">
    <property type="protein sequence ID" value="Phyra84314"/>
    <property type="gene ID" value="Phyra84314"/>
</dbReference>
<dbReference type="AlphaFoldDB" id="H3H1X1"/>
<feature type="chain" id="PRO_5003588112" description="RxLR effector protein" evidence="4">
    <location>
        <begin position="18"/>
        <end position="383"/>
    </location>
</feature>
<feature type="coiled-coil region" evidence="1">
    <location>
        <begin position="150"/>
        <end position="181"/>
    </location>
</feature>